<evidence type="ECO:0000313" key="3">
    <source>
        <dbReference type="Proteomes" id="UP001284771"/>
    </source>
</evidence>
<evidence type="ECO:0000313" key="2">
    <source>
        <dbReference type="EMBL" id="MDW8515653.1"/>
    </source>
</evidence>
<comment type="caution">
    <text evidence="2">The sequence shown here is derived from an EMBL/GenBank/DDBJ whole genome shotgun (WGS) entry which is preliminary data.</text>
</comment>
<reference evidence="3" key="1">
    <citation type="submission" date="2023-07" db="EMBL/GenBank/DDBJ databases">
        <title>Draft genomic sequences of Priestia flexa CCM isolated from the soil of an abandoned mine contaminated by free cyanide in the high Andean zone of Tacna, Peru.</title>
        <authorList>
            <person name="Caceda Quiroz C.J."/>
            <person name="Maraza Chooque G.J."/>
            <person name="Fora Quispe G.L."/>
            <person name="Carpio Mamani M."/>
        </authorList>
    </citation>
    <scope>NUCLEOTIDE SEQUENCE [LARGE SCALE GENOMIC DNA]</scope>
    <source>
        <strain evidence="3">CCM</strain>
    </source>
</reference>
<gene>
    <name evidence="2" type="ORF">RIB56_05870</name>
</gene>
<dbReference type="EMBL" id="JAWUZT010000011">
    <property type="protein sequence ID" value="MDW8515653.1"/>
    <property type="molecule type" value="Genomic_DNA"/>
</dbReference>
<evidence type="ECO:0000256" key="1">
    <source>
        <dbReference type="SAM" id="Phobius"/>
    </source>
</evidence>
<feature type="transmembrane region" description="Helical" evidence="1">
    <location>
        <begin position="40"/>
        <end position="57"/>
    </location>
</feature>
<organism evidence="2 3">
    <name type="scientific">Priestia flexa</name>
    <dbReference type="NCBI Taxonomy" id="86664"/>
    <lineage>
        <taxon>Bacteria</taxon>
        <taxon>Bacillati</taxon>
        <taxon>Bacillota</taxon>
        <taxon>Bacilli</taxon>
        <taxon>Bacillales</taxon>
        <taxon>Bacillaceae</taxon>
        <taxon>Priestia</taxon>
    </lineage>
</organism>
<keyword evidence="1" id="KW-0812">Transmembrane</keyword>
<accession>A0ABU4J3S4</accession>
<feature type="transmembrane region" description="Helical" evidence="1">
    <location>
        <begin position="69"/>
        <end position="89"/>
    </location>
</feature>
<dbReference type="Proteomes" id="UP001284771">
    <property type="component" value="Unassembled WGS sequence"/>
</dbReference>
<sequence length="91" mass="10573">MCNLKLLVCKKQPYIALEMIMVFFTAIFLVLAFFDYRQTFFLFFTLGIVFAIRGFEMQEGEKKSQGTKWLLAGVALIMLNIVLFVVYAVNR</sequence>
<feature type="transmembrane region" description="Helical" evidence="1">
    <location>
        <begin position="14"/>
        <end position="34"/>
    </location>
</feature>
<keyword evidence="1" id="KW-1133">Transmembrane helix</keyword>
<name>A0ABU4J3S4_9BACI</name>
<protein>
    <submittedName>
        <fullName evidence="2">Uncharacterized protein</fullName>
    </submittedName>
</protein>
<keyword evidence="3" id="KW-1185">Reference proteome</keyword>
<proteinExistence type="predicted"/>
<keyword evidence="1" id="KW-0472">Membrane</keyword>